<protein>
    <submittedName>
        <fullName evidence="1">Uncharacterized protein</fullName>
    </submittedName>
</protein>
<organism evidence="1">
    <name type="scientific">marine sediment metagenome</name>
    <dbReference type="NCBI Taxonomy" id="412755"/>
    <lineage>
        <taxon>unclassified sequences</taxon>
        <taxon>metagenomes</taxon>
        <taxon>ecological metagenomes</taxon>
    </lineage>
</organism>
<name>A0A0F9PUZ9_9ZZZZ</name>
<dbReference type="AlphaFoldDB" id="A0A0F9PUZ9"/>
<accession>A0A0F9PUZ9</accession>
<dbReference type="EMBL" id="LAZR01002037">
    <property type="protein sequence ID" value="KKN35445.1"/>
    <property type="molecule type" value="Genomic_DNA"/>
</dbReference>
<gene>
    <name evidence="1" type="ORF">LCGC14_0783480</name>
</gene>
<sequence length="192" mass="22314">MKAKILILILLVAGCVWGKTNINIIWPRTKKTEDKYIMSVDLNDRHWGFEATSNRWVEVTLFNNKKRCFTYEDFKKRLGFEVESNSVPKKIDALDYVSGELKAQAKKNYKKGADIAEDWAKHKWVVTKIKGSGPGGITDNFWTFKCNHCERIEVILDDYVLSRKFLTRYQIDRLRSLGVISGRIHKNVLEAK</sequence>
<evidence type="ECO:0000313" key="1">
    <source>
        <dbReference type="EMBL" id="KKN35445.1"/>
    </source>
</evidence>
<proteinExistence type="predicted"/>
<reference evidence="1" key="1">
    <citation type="journal article" date="2015" name="Nature">
        <title>Complex archaea that bridge the gap between prokaryotes and eukaryotes.</title>
        <authorList>
            <person name="Spang A."/>
            <person name="Saw J.H."/>
            <person name="Jorgensen S.L."/>
            <person name="Zaremba-Niedzwiedzka K."/>
            <person name="Martijn J."/>
            <person name="Lind A.E."/>
            <person name="van Eijk R."/>
            <person name="Schleper C."/>
            <person name="Guy L."/>
            <person name="Ettema T.J."/>
        </authorList>
    </citation>
    <scope>NUCLEOTIDE SEQUENCE</scope>
</reference>
<dbReference type="PROSITE" id="PS51257">
    <property type="entry name" value="PROKAR_LIPOPROTEIN"/>
    <property type="match status" value="1"/>
</dbReference>
<comment type="caution">
    <text evidence="1">The sequence shown here is derived from an EMBL/GenBank/DDBJ whole genome shotgun (WGS) entry which is preliminary data.</text>
</comment>